<evidence type="ECO:0000313" key="1">
    <source>
        <dbReference type="EMBL" id="KAG0557728.1"/>
    </source>
</evidence>
<keyword evidence="2" id="KW-1185">Reference proteome</keyword>
<evidence type="ECO:0000313" key="2">
    <source>
        <dbReference type="Proteomes" id="UP000822688"/>
    </source>
</evidence>
<dbReference type="AlphaFoldDB" id="A0A8T0GJ07"/>
<sequence length="225" mass="26228">MTIKNNYLLKMLKVQSFLHLKNALRIKLTIVNVSEMNGMEERQKEWSITIFGPFIADECFKFYEYLVGQTFRIKEPETISLHMPIPFLKQPVLYKSIKKTFPKEKLLIESNRGMSYYIGGETHGNSVTFTGHPLYILEAIKCIPLHLVGRVALRFRAPCHKTFLKIFSVSRTIGFDIEKDQIFLLKNFKKIKLALEYFVGLSDKAFIPWDVPREFTELVVPSKPF</sequence>
<gene>
    <name evidence="1" type="ORF">KC19_11G152800</name>
</gene>
<reference evidence="1 2" key="1">
    <citation type="submission" date="2020-06" db="EMBL/GenBank/DDBJ databases">
        <title>WGS assembly of Ceratodon purpureus strain R40.</title>
        <authorList>
            <person name="Carey S.B."/>
            <person name="Jenkins J."/>
            <person name="Shu S."/>
            <person name="Lovell J.T."/>
            <person name="Sreedasyam A."/>
            <person name="Maumus F."/>
            <person name="Tiley G.P."/>
            <person name="Fernandez-Pozo N."/>
            <person name="Barry K."/>
            <person name="Chen C."/>
            <person name="Wang M."/>
            <person name="Lipzen A."/>
            <person name="Daum C."/>
            <person name="Saski C.A."/>
            <person name="Payton A.C."/>
            <person name="Mcbreen J.C."/>
            <person name="Conrad R.E."/>
            <person name="Kollar L.M."/>
            <person name="Olsson S."/>
            <person name="Huttunen S."/>
            <person name="Landis J.B."/>
            <person name="Wickett N.J."/>
            <person name="Johnson M.G."/>
            <person name="Rensing S.A."/>
            <person name="Grimwood J."/>
            <person name="Schmutz J."/>
            <person name="Mcdaniel S.F."/>
        </authorList>
    </citation>
    <scope>NUCLEOTIDE SEQUENCE [LARGE SCALE GENOMIC DNA]</scope>
    <source>
        <strain evidence="1 2">R40</strain>
    </source>
</reference>
<organism evidence="1 2">
    <name type="scientific">Ceratodon purpureus</name>
    <name type="common">Fire moss</name>
    <name type="synonym">Dicranum purpureum</name>
    <dbReference type="NCBI Taxonomy" id="3225"/>
    <lineage>
        <taxon>Eukaryota</taxon>
        <taxon>Viridiplantae</taxon>
        <taxon>Streptophyta</taxon>
        <taxon>Embryophyta</taxon>
        <taxon>Bryophyta</taxon>
        <taxon>Bryophytina</taxon>
        <taxon>Bryopsida</taxon>
        <taxon>Dicranidae</taxon>
        <taxon>Pseudoditrichales</taxon>
        <taxon>Ditrichaceae</taxon>
        <taxon>Ceratodon</taxon>
    </lineage>
</organism>
<protein>
    <submittedName>
        <fullName evidence="1">Uncharacterized protein</fullName>
    </submittedName>
</protein>
<name>A0A8T0GJ07_CERPU</name>
<proteinExistence type="predicted"/>
<dbReference type="Proteomes" id="UP000822688">
    <property type="component" value="Chromosome 11"/>
</dbReference>
<comment type="caution">
    <text evidence="1">The sequence shown here is derived from an EMBL/GenBank/DDBJ whole genome shotgun (WGS) entry which is preliminary data.</text>
</comment>
<accession>A0A8T0GJ07</accession>
<dbReference type="EMBL" id="CM026432">
    <property type="protein sequence ID" value="KAG0557728.1"/>
    <property type="molecule type" value="Genomic_DNA"/>
</dbReference>